<dbReference type="OrthoDB" id="9791488at2"/>
<reference evidence="6 7" key="1">
    <citation type="submission" date="2019-06" db="EMBL/GenBank/DDBJ databases">
        <title>Genome sequence of Litorilinea aerophila BAA-2444.</title>
        <authorList>
            <person name="Maclea K.S."/>
            <person name="Maurais E.G."/>
            <person name="Iannazzi L.C."/>
        </authorList>
    </citation>
    <scope>NUCLEOTIDE SEQUENCE [LARGE SCALE GENOMIC DNA]</scope>
    <source>
        <strain evidence="6 7">ATCC BAA-2444</strain>
    </source>
</reference>
<dbReference type="InterPro" id="IPR047057">
    <property type="entry name" value="MerR_fam"/>
</dbReference>
<dbReference type="CDD" id="cd04770">
    <property type="entry name" value="HTH_HMRTR"/>
    <property type="match status" value="1"/>
</dbReference>
<dbReference type="PANTHER" id="PTHR30204:SF94">
    <property type="entry name" value="HEAVY METAL-DEPENDENT TRANSCRIPTIONAL REGULATOR HI_0293-RELATED"/>
    <property type="match status" value="1"/>
</dbReference>
<evidence type="ECO:0000313" key="6">
    <source>
        <dbReference type="EMBL" id="TQE96336.1"/>
    </source>
</evidence>
<dbReference type="InParanoid" id="A0A540VHT8"/>
<dbReference type="PRINTS" id="PR00040">
    <property type="entry name" value="HTHMERR"/>
</dbReference>
<dbReference type="InterPro" id="IPR000551">
    <property type="entry name" value="MerR-type_HTH_dom"/>
</dbReference>
<evidence type="ECO:0000256" key="3">
    <source>
        <dbReference type="ARBA" id="ARBA00023163"/>
    </source>
</evidence>
<evidence type="ECO:0000256" key="1">
    <source>
        <dbReference type="ARBA" id="ARBA00023015"/>
    </source>
</evidence>
<dbReference type="SUPFAM" id="SSF46955">
    <property type="entry name" value="Putative DNA-binding domain"/>
    <property type="match status" value="1"/>
</dbReference>
<dbReference type="Pfam" id="PF00376">
    <property type="entry name" value="MerR"/>
    <property type="match status" value="1"/>
</dbReference>
<keyword evidence="1" id="KW-0805">Transcription regulation</keyword>
<gene>
    <name evidence="6" type="ORF">FKZ61_07535</name>
</gene>
<dbReference type="PROSITE" id="PS50937">
    <property type="entry name" value="HTH_MERR_2"/>
    <property type="match status" value="1"/>
</dbReference>
<keyword evidence="7" id="KW-1185">Reference proteome</keyword>
<keyword evidence="4" id="KW-0175">Coiled coil</keyword>
<name>A0A540VHT8_9CHLR</name>
<accession>A0A540VHT8</accession>
<dbReference type="SMART" id="SM00422">
    <property type="entry name" value="HTH_MERR"/>
    <property type="match status" value="1"/>
</dbReference>
<dbReference type="Pfam" id="PF09278">
    <property type="entry name" value="MerR-DNA-bind"/>
    <property type="match status" value="1"/>
</dbReference>
<evidence type="ECO:0000256" key="4">
    <source>
        <dbReference type="SAM" id="Coils"/>
    </source>
</evidence>
<dbReference type="PANTHER" id="PTHR30204">
    <property type="entry name" value="REDOX-CYCLING DRUG-SENSING TRANSCRIPTIONAL ACTIVATOR SOXR"/>
    <property type="match status" value="1"/>
</dbReference>
<dbReference type="Gene3D" id="1.10.1660.10">
    <property type="match status" value="1"/>
</dbReference>
<evidence type="ECO:0000259" key="5">
    <source>
        <dbReference type="PROSITE" id="PS50937"/>
    </source>
</evidence>
<keyword evidence="2" id="KW-0238">DNA-binding</keyword>
<feature type="coiled-coil region" evidence="4">
    <location>
        <begin position="85"/>
        <end position="122"/>
    </location>
</feature>
<dbReference type="PROSITE" id="PS00552">
    <property type="entry name" value="HTH_MERR_1"/>
    <property type="match status" value="1"/>
</dbReference>
<keyword evidence="3" id="KW-0804">Transcription</keyword>
<comment type="caution">
    <text evidence="6">The sequence shown here is derived from an EMBL/GenBank/DDBJ whole genome shotgun (WGS) entry which is preliminary data.</text>
</comment>
<sequence>MSQSWQIGQVARQVDLSPKTIRYYESIGLLPEPRRGPNGYRQYTAEEIERIDFIRRARTLGFGLDEIREILALRDRNEAPCPYVLSLIASKIQQVERQIADLRRLQKELETLRRQAEAIPLEVLANKSCLCHIIENLALEEAQ</sequence>
<evidence type="ECO:0000256" key="2">
    <source>
        <dbReference type="ARBA" id="ARBA00023125"/>
    </source>
</evidence>
<dbReference type="AlphaFoldDB" id="A0A540VHT8"/>
<evidence type="ECO:0000313" key="7">
    <source>
        <dbReference type="Proteomes" id="UP000317371"/>
    </source>
</evidence>
<feature type="domain" description="HTH merR-type" evidence="5">
    <location>
        <begin position="4"/>
        <end position="73"/>
    </location>
</feature>
<dbReference type="Proteomes" id="UP000317371">
    <property type="component" value="Unassembled WGS sequence"/>
</dbReference>
<protein>
    <submittedName>
        <fullName evidence="6">Heavy metal-responsive transcriptional regulator</fullName>
    </submittedName>
</protein>
<dbReference type="InterPro" id="IPR015358">
    <property type="entry name" value="Tscrpt_reg_MerR_DNA-bd"/>
</dbReference>
<dbReference type="GO" id="GO:0003677">
    <property type="term" value="F:DNA binding"/>
    <property type="evidence" value="ECO:0007669"/>
    <property type="project" value="UniProtKB-KW"/>
</dbReference>
<dbReference type="InterPro" id="IPR009061">
    <property type="entry name" value="DNA-bd_dom_put_sf"/>
</dbReference>
<organism evidence="6 7">
    <name type="scientific">Litorilinea aerophila</name>
    <dbReference type="NCBI Taxonomy" id="1204385"/>
    <lineage>
        <taxon>Bacteria</taxon>
        <taxon>Bacillati</taxon>
        <taxon>Chloroflexota</taxon>
        <taxon>Caldilineae</taxon>
        <taxon>Caldilineales</taxon>
        <taxon>Caldilineaceae</taxon>
        <taxon>Litorilinea</taxon>
    </lineage>
</organism>
<dbReference type="GO" id="GO:0003700">
    <property type="term" value="F:DNA-binding transcription factor activity"/>
    <property type="evidence" value="ECO:0007669"/>
    <property type="project" value="InterPro"/>
</dbReference>
<dbReference type="RefSeq" id="WP_141609481.1">
    <property type="nucleotide sequence ID" value="NZ_VIGC02000008.1"/>
</dbReference>
<dbReference type="FunCoup" id="A0A540VHT8">
    <property type="interactions" value="27"/>
</dbReference>
<dbReference type="EMBL" id="VIGC01000008">
    <property type="protein sequence ID" value="TQE96336.1"/>
    <property type="molecule type" value="Genomic_DNA"/>
</dbReference>
<proteinExistence type="predicted"/>